<comment type="caution">
    <text evidence="1">The sequence shown here is derived from an EMBL/GenBank/DDBJ whole genome shotgun (WGS) entry which is preliminary data.</text>
</comment>
<organism evidence="1">
    <name type="scientific">Campylobacter jejuni</name>
    <dbReference type="NCBI Taxonomy" id="197"/>
    <lineage>
        <taxon>Bacteria</taxon>
        <taxon>Pseudomonadati</taxon>
        <taxon>Campylobacterota</taxon>
        <taxon>Epsilonproteobacteria</taxon>
        <taxon>Campylobacterales</taxon>
        <taxon>Campylobacteraceae</taxon>
        <taxon>Campylobacter</taxon>
    </lineage>
</organism>
<dbReference type="AlphaFoldDB" id="A0A5T2BA06"/>
<proteinExistence type="predicted"/>
<dbReference type="EMBL" id="AACSUV010000008">
    <property type="protein sequence ID" value="EAL9779349.1"/>
    <property type="molecule type" value="Genomic_DNA"/>
</dbReference>
<dbReference type="InterPro" id="IPR006597">
    <property type="entry name" value="Sel1-like"/>
</dbReference>
<evidence type="ECO:0000313" key="1">
    <source>
        <dbReference type="EMBL" id="EAL9779349.1"/>
    </source>
</evidence>
<gene>
    <name evidence="1" type="ORF">D0Y30_05870</name>
</gene>
<sequence length="256" mass="29503">MRIILALFIYIYAFGIDICKEKEIEMSIYINKYINAYENKNLGYSEEKLYNKAVDDCSVKKDKEACLYIYNNFIINGNYKVEKNIFNLITILTHLGIIIQSDKDKKYKEIDYLISLDSYKNALDEINYVLSKTNDTKTIEGLKLLKKMSDFEINRAYACPLYYNDKLQSDAIDMPCACKKNTALLIKPDTIKRAFLNLKLLCDKYKDSVSCGVVGGLYENGKGVRINFKQAKKYYGLACDGGYQLGCDGYKRFMGY</sequence>
<name>A0A5T2BA06_CAMJU</name>
<accession>A0A5T2BA06</accession>
<protein>
    <submittedName>
        <fullName evidence="1">Sel1 repeat family protein</fullName>
    </submittedName>
</protein>
<reference evidence="1" key="1">
    <citation type="submission" date="2018-08" db="EMBL/GenBank/DDBJ databases">
        <authorList>
            <consortium name="PulseNet: The National Subtyping Network for Foodborne Disease Surveillance"/>
            <person name="Tarr C.L."/>
            <person name="Trees E."/>
            <person name="Katz L.S."/>
            <person name="Carleton-Romer H.A."/>
            <person name="Stroika S."/>
            <person name="Kucerova Z."/>
            <person name="Roache K.F."/>
            <person name="Sabol A.L."/>
            <person name="Besser J."/>
            <person name="Gerner-Smidt P."/>
        </authorList>
    </citation>
    <scope>NUCLEOTIDE SEQUENCE</scope>
    <source>
        <strain evidence="1">PNUSAC005796</strain>
    </source>
</reference>
<dbReference type="SMART" id="SM00671">
    <property type="entry name" value="SEL1"/>
    <property type="match status" value="1"/>
</dbReference>
<dbReference type="RefSeq" id="WP_052799453.1">
    <property type="nucleotide sequence ID" value="NZ_CUTZ01000007.1"/>
</dbReference>